<reference evidence="2 3" key="1">
    <citation type="submission" date="2011-10" db="EMBL/GenBank/DDBJ databases">
        <authorList>
            <person name="Genoscope - CEA"/>
        </authorList>
    </citation>
    <scope>NUCLEOTIDE SEQUENCE [LARGE SCALE GENOMIC DNA]</scope>
    <source>
        <strain evidence="2 3">RCC 1105</strain>
    </source>
</reference>
<dbReference type="EMBL" id="FO082266">
    <property type="protein sequence ID" value="CCO19433.1"/>
    <property type="molecule type" value="Genomic_DNA"/>
</dbReference>
<evidence type="ECO:0000256" key="1">
    <source>
        <dbReference type="SAM" id="MobiDB-lite"/>
    </source>
</evidence>
<evidence type="ECO:0000313" key="3">
    <source>
        <dbReference type="Proteomes" id="UP000198341"/>
    </source>
</evidence>
<dbReference type="KEGG" id="bpg:Bathy13g01950"/>
<dbReference type="AlphaFoldDB" id="K8FCF2"/>
<feature type="region of interest" description="Disordered" evidence="1">
    <location>
        <begin position="88"/>
        <end position="110"/>
    </location>
</feature>
<dbReference type="GeneID" id="19012147"/>
<feature type="region of interest" description="Disordered" evidence="1">
    <location>
        <begin position="1"/>
        <end position="70"/>
    </location>
</feature>
<keyword evidence="3" id="KW-1185">Reference proteome</keyword>
<gene>
    <name evidence="2" type="ordered locus">Bathy13g01950</name>
</gene>
<dbReference type="RefSeq" id="XP_007509630.1">
    <property type="nucleotide sequence ID" value="XM_007509568.1"/>
</dbReference>
<accession>K8FCF2</accession>
<protein>
    <submittedName>
        <fullName evidence="2">Uncharacterized protein</fullName>
    </submittedName>
</protein>
<organism evidence="2 3">
    <name type="scientific">Bathycoccus prasinos</name>
    <dbReference type="NCBI Taxonomy" id="41875"/>
    <lineage>
        <taxon>Eukaryota</taxon>
        <taxon>Viridiplantae</taxon>
        <taxon>Chlorophyta</taxon>
        <taxon>Mamiellophyceae</taxon>
        <taxon>Mamiellales</taxon>
        <taxon>Bathycoccaceae</taxon>
        <taxon>Bathycoccus</taxon>
    </lineage>
</organism>
<evidence type="ECO:0000313" key="2">
    <source>
        <dbReference type="EMBL" id="CCO19433.1"/>
    </source>
</evidence>
<name>K8FCF2_9CHLO</name>
<feature type="compositionally biased region" description="Polar residues" evidence="1">
    <location>
        <begin position="31"/>
        <end position="40"/>
    </location>
</feature>
<proteinExistence type="predicted"/>
<sequence length="195" mass="22987">MISSFTREGGETTSSSLPSSSLHHQIRSYRQGPNATSKTTRGGYRPPMLSKDEHPYDDRVEELEDVKKNDPDRKFLLLHRKEKWDREVKAKESSSKCGGRSFQPQRNKNKYKRAMQKQMFIMENNGERKRNSMRKYLAERPKVEEHWRRMKRFAKDPGLLTLVQCESCKKTYPKYEEECKKCSEKNEEDNAMSGL</sequence>
<dbReference type="Proteomes" id="UP000198341">
    <property type="component" value="Chromosome 13"/>
</dbReference>